<dbReference type="InterPro" id="IPR001087">
    <property type="entry name" value="GDSL"/>
</dbReference>
<sequence length="299" mass="33114">MAKPSFQDSIVLFGDSLTQNTDAGSFSHRMNAAYSRKFDVLNRGYGGFNTAWASPLFDEIFARKEETPSSIAGSSVVRMVTLWFGTNDSVLATKAQHLSLSDFTSNLRTILTNLTSPDSVYAVSDTPVSIILITPAPCLPSQMGVEQRRSRTLERTSEFRDAVLRIGEEWKGREGDQAGTETGMGMATEDTTGDGSAERSGVRKRWKIQTINLWEAMVDSAGGEGDELAPYLSDGIHFTSKGYEILWNQVERVNKTDFSGRGLDWTDQTDLPLRVPWWGHVDPSRPQSVVEGMKLPSFR</sequence>
<dbReference type="EMBL" id="RSCD01000004">
    <property type="protein sequence ID" value="RSH93353.1"/>
    <property type="molecule type" value="Genomic_DNA"/>
</dbReference>
<dbReference type="OrthoDB" id="671439at2759"/>
<dbReference type="GO" id="GO:0016788">
    <property type="term" value="F:hydrolase activity, acting on ester bonds"/>
    <property type="evidence" value="ECO:0007669"/>
    <property type="project" value="InterPro"/>
</dbReference>
<evidence type="ECO:0000256" key="1">
    <source>
        <dbReference type="SAM" id="MobiDB-lite"/>
    </source>
</evidence>
<protein>
    <submittedName>
        <fullName evidence="2">Uncharacterized protein</fullName>
    </submittedName>
</protein>
<dbReference type="AlphaFoldDB" id="A0A427YQH9"/>
<dbReference type="InterPro" id="IPR036514">
    <property type="entry name" value="SGNH_hydro_sf"/>
</dbReference>
<evidence type="ECO:0000313" key="2">
    <source>
        <dbReference type="EMBL" id="RSH93353.1"/>
    </source>
</evidence>
<proteinExistence type="predicted"/>
<dbReference type="Pfam" id="PF00657">
    <property type="entry name" value="Lipase_GDSL"/>
    <property type="match status" value="1"/>
</dbReference>
<keyword evidence="3" id="KW-1185">Reference proteome</keyword>
<dbReference type="Gene3D" id="3.40.50.1110">
    <property type="entry name" value="SGNH hydrolase"/>
    <property type="match status" value="2"/>
</dbReference>
<gene>
    <name evidence="2" type="ORF">EHS25_007709</name>
</gene>
<evidence type="ECO:0000313" key="3">
    <source>
        <dbReference type="Proteomes" id="UP000279259"/>
    </source>
</evidence>
<feature type="region of interest" description="Disordered" evidence="1">
    <location>
        <begin position="173"/>
        <end position="201"/>
    </location>
</feature>
<name>A0A427YQH9_9TREE</name>
<dbReference type="InterPro" id="IPR045136">
    <property type="entry name" value="Iah1-like"/>
</dbReference>
<comment type="caution">
    <text evidence="2">The sequence shown here is derived from an EMBL/GenBank/DDBJ whole genome shotgun (WGS) entry which is preliminary data.</text>
</comment>
<dbReference type="PANTHER" id="PTHR14209">
    <property type="entry name" value="ISOAMYL ACETATE-HYDROLYZING ESTERASE 1"/>
    <property type="match status" value="1"/>
</dbReference>
<dbReference type="SUPFAM" id="SSF52266">
    <property type="entry name" value="SGNH hydrolase"/>
    <property type="match status" value="1"/>
</dbReference>
<organism evidence="2 3">
    <name type="scientific">Saitozyma podzolica</name>
    <dbReference type="NCBI Taxonomy" id="1890683"/>
    <lineage>
        <taxon>Eukaryota</taxon>
        <taxon>Fungi</taxon>
        <taxon>Dikarya</taxon>
        <taxon>Basidiomycota</taxon>
        <taxon>Agaricomycotina</taxon>
        <taxon>Tremellomycetes</taxon>
        <taxon>Tremellales</taxon>
        <taxon>Trimorphomycetaceae</taxon>
        <taxon>Saitozyma</taxon>
    </lineage>
</organism>
<accession>A0A427YQH9</accession>
<reference evidence="2 3" key="1">
    <citation type="submission" date="2018-11" db="EMBL/GenBank/DDBJ databases">
        <title>Genome sequence of Saitozyma podzolica DSM 27192.</title>
        <authorList>
            <person name="Aliyu H."/>
            <person name="Gorte O."/>
            <person name="Ochsenreither K."/>
        </authorList>
    </citation>
    <scope>NUCLEOTIDE SEQUENCE [LARGE SCALE GENOMIC DNA]</scope>
    <source>
        <strain evidence="2 3">DSM 27192</strain>
    </source>
</reference>
<dbReference type="STRING" id="1890683.A0A427YQH9"/>
<dbReference type="Proteomes" id="UP000279259">
    <property type="component" value="Unassembled WGS sequence"/>
</dbReference>
<dbReference type="PANTHER" id="PTHR14209:SF19">
    <property type="entry name" value="ISOAMYL ACETATE-HYDROLYZING ESTERASE 1 HOMOLOG"/>
    <property type="match status" value="1"/>
</dbReference>